<dbReference type="AlphaFoldDB" id="A0A366R5F4"/>
<keyword evidence="2" id="KW-0732">Signal</keyword>
<feature type="compositionally biased region" description="Polar residues" evidence="1">
    <location>
        <begin position="475"/>
        <end position="491"/>
    </location>
</feature>
<feature type="region of interest" description="Disordered" evidence="1">
    <location>
        <begin position="398"/>
        <end position="499"/>
    </location>
</feature>
<comment type="caution">
    <text evidence="3">The sequence shown here is derived from an EMBL/GenBank/DDBJ whole genome shotgun (WGS) entry which is preliminary data.</text>
</comment>
<dbReference type="GeneID" id="41998462"/>
<name>A0A366R5F4_9HYPO</name>
<evidence type="ECO:0000313" key="3">
    <source>
        <dbReference type="EMBL" id="RBR11415.1"/>
    </source>
</evidence>
<keyword evidence="4" id="KW-1185">Reference proteome</keyword>
<feature type="compositionally biased region" description="Basic and acidic residues" evidence="1">
    <location>
        <begin position="398"/>
        <end position="422"/>
    </location>
</feature>
<feature type="region of interest" description="Disordered" evidence="1">
    <location>
        <begin position="27"/>
        <end position="59"/>
    </location>
</feature>
<feature type="compositionally biased region" description="Basic and acidic residues" evidence="1">
    <location>
        <begin position="285"/>
        <end position="352"/>
    </location>
</feature>
<feature type="compositionally biased region" description="Basic and acidic residues" evidence="1">
    <location>
        <begin position="27"/>
        <end position="36"/>
    </location>
</feature>
<proteinExistence type="predicted"/>
<dbReference type="OrthoDB" id="5150382at2759"/>
<feature type="signal peptide" evidence="2">
    <location>
        <begin position="1"/>
        <end position="18"/>
    </location>
</feature>
<feature type="region of interest" description="Disordered" evidence="1">
    <location>
        <begin position="285"/>
        <end position="367"/>
    </location>
</feature>
<reference evidence="3 4" key="1">
    <citation type="submission" date="2018-06" db="EMBL/GenBank/DDBJ databases">
        <title>Fusarium incarnatum-equiseti species complex species 28.</title>
        <authorList>
            <person name="Gardiner D.M."/>
        </authorList>
    </citation>
    <scope>NUCLEOTIDE SEQUENCE [LARGE SCALE GENOMIC DNA]</scope>
    <source>
        <strain evidence="3 4">FIESC_28</strain>
    </source>
</reference>
<dbReference type="RefSeq" id="XP_031012744.1">
    <property type="nucleotide sequence ID" value="XM_031163166.1"/>
</dbReference>
<feature type="chain" id="PRO_5016677468" evidence="2">
    <location>
        <begin position="19"/>
        <end position="499"/>
    </location>
</feature>
<organism evidence="3 4">
    <name type="scientific">Fusarium coffeatum</name>
    <dbReference type="NCBI Taxonomy" id="231269"/>
    <lineage>
        <taxon>Eukaryota</taxon>
        <taxon>Fungi</taxon>
        <taxon>Dikarya</taxon>
        <taxon>Ascomycota</taxon>
        <taxon>Pezizomycotina</taxon>
        <taxon>Sordariomycetes</taxon>
        <taxon>Hypocreomycetidae</taxon>
        <taxon>Hypocreales</taxon>
        <taxon>Nectriaceae</taxon>
        <taxon>Fusarium</taxon>
        <taxon>Fusarium incarnatum-equiseti species complex</taxon>
    </lineage>
</organism>
<dbReference type="Proteomes" id="UP000253153">
    <property type="component" value="Unassembled WGS sequence"/>
</dbReference>
<evidence type="ECO:0000256" key="1">
    <source>
        <dbReference type="SAM" id="MobiDB-lite"/>
    </source>
</evidence>
<dbReference type="EMBL" id="QKXC01000215">
    <property type="protein sequence ID" value="RBR11415.1"/>
    <property type="molecule type" value="Genomic_DNA"/>
</dbReference>
<sequence length="499" mass="60002">MRLSLPFVALCAIPAAVGMAIPGGSKDVESSDYNKHHEQKHHGEHHHDVHKDHEHHKHKHDHLHPYEHIHHVHHKHPIKPCHILTKERVCKDFHHLTKEVEKVIHVVKSKDCGNDEGCWKGVVYHIYKLEHHLDVYDKEIDYTTLQKCFGCDKEHYVVDCYLEYANALIRLLKVLKHKSKYLEGEVDRPVLTSINSLRSANYALTYEIGRRIKGKKALKTIMEKQGANDGSTKGSVMEAFNKFTYTPLITGNDFENKGSYNSYENKYEEEKKDYKHHDEYDHDEYKKDDYKHGHEYKHDDGYEHKSYGKDEYKKDDYKHDDGYKHKHDEYKRAEPHYNHLSVRDYRDPRSAHMDNYSQKPSNDHYVKSPYDAYHDPEREEVYRGRYNEEKDVYRGRYDEEERDVSRGRYDEEEREDVYRGRYDDEEEEREVYMGRSDEEEMEAKDIRESRRYKQHHLQKYRTPSWKQKVPGTMQKWYSNSPTRNSYNSPTYDRNELYWG</sequence>
<evidence type="ECO:0000313" key="4">
    <source>
        <dbReference type="Proteomes" id="UP000253153"/>
    </source>
</evidence>
<accession>A0A366R5F4</accession>
<gene>
    <name evidence="3" type="ORF">FIESC28_09029</name>
</gene>
<protein>
    <submittedName>
        <fullName evidence="3">Uncharacterized protein</fullName>
    </submittedName>
</protein>
<evidence type="ECO:0000256" key="2">
    <source>
        <dbReference type="SAM" id="SignalP"/>
    </source>
</evidence>